<evidence type="ECO:0000313" key="2">
    <source>
        <dbReference type="EMBL" id="EXF76268.1"/>
    </source>
</evidence>
<dbReference type="STRING" id="1445577.A0A010RVH6"/>
<evidence type="ECO:0000313" key="3">
    <source>
        <dbReference type="Proteomes" id="UP000020467"/>
    </source>
</evidence>
<accession>A0A010RVH6</accession>
<dbReference type="eggNOG" id="ENOG502SHR0">
    <property type="taxonomic scope" value="Eukaryota"/>
</dbReference>
<keyword evidence="1" id="KW-0732">Signal</keyword>
<dbReference type="Proteomes" id="UP000020467">
    <property type="component" value="Unassembled WGS sequence"/>
</dbReference>
<organism evidence="2 3">
    <name type="scientific">Colletotrichum fioriniae PJ7</name>
    <dbReference type="NCBI Taxonomy" id="1445577"/>
    <lineage>
        <taxon>Eukaryota</taxon>
        <taxon>Fungi</taxon>
        <taxon>Dikarya</taxon>
        <taxon>Ascomycota</taxon>
        <taxon>Pezizomycotina</taxon>
        <taxon>Sordariomycetes</taxon>
        <taxon>Hypocreomycetidae</taxon>
        <taxon>Glomerellales</taxon>
        <taxon>Glomerellaceae</taxon>
        <taxon>Colletotrichum</taxon>
        <taxon>Colletotrichum acutatum species complex</taxon>
    </lineage>
</organism>
<reference evidence="2 3" key="1">
    <citation type="submission" date="2014-02" db="EMBL/GenBank/DDBJ databases">
        <title>The genome sequence of Colletotrichum fioriniae PJ7.</title>
        <authorList>
            <person name="Baroncelli R."/>
            <person name="Thon M.R."/>
        </authorList>
    </citation>
    <scope>NUCLEOTIDE SEQUENCE [LARGE SCALE GENOMIC DNA]</scope>
    <source>
        <strain evidence="2 3">PJ7</strain>
    </source>
</reference>
<dbReference type="OrthoDB" id="4831122at2759"/>
<dbReference type="HOGENOM" id="CLU_084275_1_0_1"/>
<protein>
    <submittedName>
        <fullName evidence="2">Uncharacterized protein</fullName>
    </submittedName>
</protein>
<dbReference type="AlphaFoldDB" id="A0A010RVH6"/>
<keyword evidence="3" id="KW-1185">Reference proteome</keyword>
<dbReference type="EMBL" id="JARH01000861">
    <property type="protein sequence ID" value="EXF76268.1"/>
    <property type="molecule type" value="Genomic_DNA"/>
</dbReference>
<comment type="caution">
    <text evidence="2">The sequence shown here is derived from an EMBL/GenBank/DDBJ whole genome shotgun (WGS) entry which is preliminary data.</text>
</comment>
<feature type="chain" id="PRO_5001456733" evidence="1">
    <location>
        <begin position="18"/>
        <end position="277"/>
    </location>
</feature>
<gene>
    <name evidence="2" type="ORF">CFIO01_06645</name>
</gene>
<evidence type="ECO:0000256" key="1">
    <source>
        <dbReference type="SAM" id="SignalP"/>
    </source>
</evidence>
<name>A0A010RVH6_9PEZI</name>
<feature type="signal peptide" evidence="1">
    <location>
        <begin position="1"/>
        <end position="17"/>
    </location>
</feature>
<sequence length="277" mass="30356">MISSNLITLLMASAVNAAPFFSVPLHERGINLTTWTPDHRVTDNEIVLLTNGEEKIIKTEDWYKLLDDEGILSEAPEIDHDWIESAANMSELEYDPSVHEKRDCAYTTSTIIDKTERFVDWDVQMSPVVIGPRGGMDLTVSKSYSIANSVSLSAGLSLTGTKNMIVTAISRGSGAAAPNIGISLTRTWTTQSGNLIRGNVGEGYTGVVITTPWTTRRYGRFFQGCIGSLRQTGTWMADTHDEGAYEGVSWVSGAITVCSKKQSWIPLTRCHGKGEFK</sequence>
<proteinExistence type="predicted"/>
<dbReference type="KEGG" id="cfj:CFIO01_06645"/>